<evidence type="ECO:0000313" key="1">
    <source>
        <dbReference type="WBParaSite" id="HPLM_0001643801-mRNA-1"/>
    </source>
</evidence>
<name>A0A0N4WXA5_HAEPC</name>
<dbReference type="WBParaSite" id="HPLM_0001643801-mRNA-1">
    <property type="protein sequence ID" value="HPLM_0001643801-mRNA-1"/>
    <property type="gene ID" value="HPLM_0001643801"/>
</dbReference>
<dbReference type="AlphaFoldDB" id="A0A0N4WXA5"/>
<sequence>LIIFIRFFTRLHQHRTKLSTSTQFNKHRELVIAMFSVQQLQDLFPLDRTRYLFYDCRADFRLFCRVYMTGVV</sequence>
<accession>A0A0N4WXA5</accession>
<reference evidence="1" key="1">
    <citation type="submission" date="2017-02" db="UniProtKB">
        <authorList>
            <consortium name="WormBaseParasite"/>
        </authorList>
    </citation>
    <scope>IDENTIFICATION</scope>
</reference>
<protein>
    <submittedName>
        <fullName evidence="1">DSPn domain-containing protein</fullName>
    </submittedName>
</protein>
<organism evidence="1">
    <name type="scientific">Haemonchus placei</name>
    <name type="common">Barber's pole worm</name>
    <dbReference type="NCBI Taxonomy" id="6290"/>
    <lineage>
        <taxon>Eukaryota</taxon>
        <taxon>Metazoa</taxon>
        <taxon>Ecdysozoa</taxon>
        <taxon>Nematoda</taxon>
        <taxon>Chromadorea</taxon>
        <taxon>Rhabditida</taxon>
        <taxon>Rhabditina</taxon>
        <taxon>Rhabditomorpha</taxon>
        <taxon>Strongyloidea</taxon>
        <taxon>Trichostrongylidae</taxon>
        <taxon>Haemonchus</taxon>
    </lineage>
</organism>
<proteinExistence type="predicted"/>